<reference evidence="2" key="1">
    <citation type="journal article" date="2021" name="Open Biol.">
        <title>Shared evolutionary footprints suggest mitochondrial oxidative damage underlies multiple complex I losses in fungi.</title>
        <authorList>
            <person name="Schikora-Tamarit M.A."/>
            <person name="Marcet-Houben M."/>
            <person name="Nosek J."/>
            <person name="Gabaldon T."/>
        </authorList>
    </citation>
    <scope>NUCLEOTIDE SEQUENCE</scope>
    <source>
        <strain evidence="2">CBS6341</strain>
    </source>
</reference>
<evidence type="ECO:0000313" key="3">
    <source>
        <dbReference type="Proteomes" id="UP000769528"/>
    </source>
</evidence>
<keyword evidence="1" id="KW-1133">Transmembrane helix</keyword>
<dbReference type="InterPro" id="IPR036291">
    <property type="entry name" value="NAD(P)-bd_dom_sf"/>
</dbReference>
<dbReference type="SUPFAM" id="SSF51735">
    <property type="entry name" value="NAD(P)-binding Rossmann-fold domains"/>
    <property type="match status" value="1"/>
</dbReference>
<keyword evidence="1" id="KW-0472">Membrane</keyword>
<accession>A0A9P8TC63</accession>
<reference evidence="2" key="2">
    <citation type="submission" date="2021-01" db="EMBL/GenBank/DDBJ databases">
        <authorList>
            <person name="Schikora-Tamarit M.A."/>
        </authorList>
    </citation>
    <scope>NUCLEOTIDE SEQUENCE</scope>
    <source>
        <strain evidence="2">CBS6341</strain>
    </source>
</reference>
<keyword evidence="3" id="KW-1185">Reference proteome</keyword>
<protein>
    <recommendedName>
        <fullName evidence="4">Alcohol dehydrogenase-like C-terminal domain-containing protein</fullName>
    </recommendedName>
</protein>
<dbReference type="EMBL" id="JAEUBF010001103">
    <property type="protein sequence ID" value="KAH3672906.1"/>
    <property type="molecule type" value="Genomic_DNA"/>
</dbReference>
<dbReference type="AlphaFoldDB" id="A0A9P8TC63"/>
<dbReference type="Proteomes" id="UP000769528">
    <property type="component" value="Unassembled WGS sequence"/>
</dbReference>
<evidence type="ECO:0000256" key="1">
    <source>
        <dbReference type="SAM" id="Phobius"/>
    </source>
</evidence>
<keyword evidence="1" id="KW-0812">Transmembrane</keyword>
<name>A0A9P8TC63_9ASCO</name>
<evidence type="ECO:0008006" key="4">
    <source>
        <dbReference type="Google" id="ProtNLM"/>
    </source>
</evidence>
<evidence type="ECO:0000313" key="2">
    <source>
        <dbReference type="EMBL" id="KAH3672906.1"/>
    </source>
</evidence>
<comment type="caution">
    <text evidence="2">The sequence shown here is derived from an EMBL/GenBank/DDBJ whole genome shotgun (WGS) entry which is preliminary data.</text>
</comment>
<dbReference type="Gene3D" id="3.40.50.720">
    <property type="entry name" value="NAD(P)-binding Rossmann-like Domain"/>
    <property type="match status" value="1"/>
</dbReference>
<gene>
    <name evidence="2" type="ORF">WICMUC_003993</name>
</gene>
<sequence>MTIIGASQYHILNLQEIRYTSWRHQKGIFVFAAGGAVGWVLVHILANLFNPKNVLTATGTDKKIELVEISGPNVIGLNFKSPTYQDDFVTALDGDEIDIFLDQAGGNILDHTVNSIKSHGVQVSEYDNEGKLDFNKFQEDIVDATGEAFIEVPEI</sequence>
<proteinExistence type="predicted"/>
<organism evidence="2 3">
    <name type="scientific">Wickerhamomyces mucosus</name>
    <dbReference type="NCBI Taxonomy" id="1378264"/>
    <lineage>
        <taxon>Eukaryota</taxon>
        <taxon>Fungi</taxon>
        <taxon>Dikarya</taxon>
        <taxon>Ascomycota</taxon>
        <taxon>Saccharomycotina</taxon>
        <taxon>Saccharomycetes</taxon>
        <taxon>Phaffomycetales</taxon>
        <taxon>Wickerhamomycetaceae</taxon>
        <taxon>Wickerhamomyces</taxon>
    </lineage>
</organism>
<feature type="transmembrane region" description="Helical" evidence="1">
    <location>
        <begin position="28"/>
        <end position="49"/>
    </location>
</feature>
<dbReference type="OrthoDB" id="809632at2759"/>